<reference evidence="2 3" key="1">
    <citation type="submission" date="2015-01" db="EMBL/GenBank/DDBJ databases">
        <title>The Genome Sequence of Exophiala sideris CBS121828.</title>
        <authorList>
            <consortium name="The Broad Institute Genomics Platform"/>
            <person name="Cuomo C."/>
            <person name="de Hoog S."/>
            <person name="Gorbushina A."/>
            <person name="Stielow B."/>
            <person name="Teixiera M."/>
            <person name="Abouelleil A."/>
            <person name="Chapman S.B."/>
            <person name="Priest M."/>
            <person name="Young S.K."/>
            <person name="Wortman J."/>
            <person name="Nusbaum C."/>
            <person name="Birren B."/>
        </authorList>
    </citation>
    <scope>NUCLEOTIDE SEQUENCE [LARGE SCALE GENOMIC DNA]</scope>
    <source>
        <strain evidence="2 3">CBS 121828</strain>
    </source>
</reference>
<dbReference type="EMBL" id="KN846951">
    <property type="protein sequence ID" value="KIV86768.1"/>
    <property type="molecule type" value="Genomic_DNA"/>
</dbReference>
<dbReference type="HOGENOM" id="CLU_013566_0_0_1"/>
<evidence type="ECO:0000313" key="3">
    <source>
        <dbReference type="Proteomes" id="UP000053599"/>
    </source>
</evidence>
<sequence length="888" mass="96775">MTMEISAPHLLVKLPRTARKDASTQFGSVYTLRDGVKRRRKEICAAIDGDAVSIYEAQNGNILTSYPVPPTSSFYGPPCSVRLSADGQLQRRSYCAIRLQSLQIQLFESQDTTIKTSKSPELRDQMSHVLSINVLSDNAEQVLVVQQNGSLSIFSRNLDKLVLSGSLRVGKESGFQILAVQHLSMADARKSVLKQRSDLLGDASPHTSYLALVYHKDSIGKSSVFYGLWPIEPFAEKAWASTTTISPLFEHELATEGKTASLANAKDEGFTFGHLASHLYVRSGEAFLTYELTGFVPLLVSVLHTGLSGTYEMMPISPAFAICSVQDSLRLYDLKFQSIRLQLDTKKANLKRKRVRTAVENQSGPVEFITYLTQSGRIIGQRHNQLVAIDISVDAESKRVLEHGSKLLHSIGRGVSSQDGMRATAKHVQPLVIGTFNDGARTDADWQALRKRLDQLAEASDVAGFEDAFTGDVRSQLLHSSFPGQTIDDLPVSRFSIPDVRVNYLISKIFHLDFGQTTPNNDAPGAGTLKVQLPTFRLIVWLSRLGLLCHTAVKRALSAAHSGSVESITVHSIAHALLNADPSRNLLVECLANGFSPYVEEQAAVVQVLLQQALATVAEAAQSPVAAEAGSEDDAKQNMQLQTLSASKSESSWLPAELQRALIKALDRLGASSTAVISKNLRILLDQREVLALIQFLRQQLFQGGHTRSLQSLPPVDTESGNLTAKLDGVVKILSSCVDAIGPLGFVAASENEDFIGNIVPDLATEITHATQSLEDATELQGVLRETLRYEESVRKHQSAGGRMPVTGPEASLDQQPGTILMLYSEASEGDDSLQVQGGLPLALHVDNVVSPLKVRKGGGQVSKRSVSQKKMLESRNKGQYQYERLVL</sequence>
<gene>
    <name evidence="2" type="ORF">PV11_02360</name>
</gene>
<dbReference type="AlphaFoldDB" id="A0A0D1ZIX1"/>
<feature type="domain" description="Utp8 beta-propeller" evidence="1">
    <location>
        <begin position="5"/>
        <end position="394"/>
    </location>
</feature>
<dbReference type="Proteomes" id="UP000053599">
    <property type="component" value="Unassembled WGS sequence"/>
</dbReference>
<organism evidence="2 3">
    <name type="scientific">Exophiala sideris</name>
    <dbReference type="NCBI Taxonomy" id="1016849"/>
    <lineage>
        <taxon>Eukaryota</taxon>
        <taxon>Fungi</taxon>
        <taxon>Dikarya</taxon>
        <taxon>Ascomycota</taxon>
        <taxon>Pezizomycotina</taxon>
        <taxon>Eurotiomycetes</taxon>
        <taxon>Chaetothyriomycetidae</taxon>
        <taxon>Chaetothyriales</taxon>
        <taxon>Herpotrichiellaceae</taxon>
        <taxon>Exophiala</taxon>
    </lineage>
</organism>
<evidence type="ECO:0000313" key="2">
    <source>
        <dbReference type="EMBL" id="KIV86768.1"/>
    </source>
</evidence>
<dbReference type="InterPro" id="IPR018843">
    <property type="entry name" value="Utp8_b-prop"/>
</dbReference>
<dbReference type="Pfam" id="PF10395">
    <property type="entry name" value="Utp8_b_propeller"/>
    <property type="match status" value="1"/>
</dbReference>
<protein>
    <recommendedName>
        <fullName evidence="1">Utp8 beta-propeller domain-containing protein</fullName>
    </recommendedName>
</protein>
<evidence type="ECO:0000259" key="1">
    <source>
        <dbReference type="Pfam" id="PF10395"/>
    </source>
</evidence>
<accession>A0A0D1ZIX1</accession>
<proteinExistence type="predicted"/>
<dbReference type="OrthoDB" id="5330858at2759"/>
<dbReference type="STRING" id="1016849.A0A0D1ZIX1"/>
<name>A0A0D1ZIX1_9EURO</name>